<organism evidence="3 4">
    <name type="scientific">Acidianus rod-shaped virus 2</name>
    <dbReference type="NCBI Taxonomy" id="1732175"/>
    <lineage>
        <taxon>Viruses</taxon>
        <taxon>Adnaviria</taxon>
        <taxon>Zilligvirae</taxon>
        <taxon>Taleaviricota</taxon>
        <taxon>Tokiviricetes</taxon>
        <taxon>Ligamenvirales</taxon>
        <taxon>Rudiviridae</taxon>
        <taxon>Hoswirudivirus</taxon>
        <taxon>Hoswirudivirus pozzuoliense</taxon>
        <taxon>Hoswirudivirus ARV2</taxon>
    </lineage>
</organism>
<feature type="domain" description="PHA01746-like" evidence="2">
    <location>
        <begin position="2"/>
        <end position="126"/>
    </location>
</feature>
<name>A0A0N9NY40_9VIRU</name>
<protein>
    <recommendedName>
        <fullName evidence="2">PHA01746-like domain-containing protein</fullName>
    </recommendedName>
</protein>
<dbReference type="RefSeq" id="YP_009230219.1">
    <property type="nucleotide sequence ID" value="NC_029314.1"/>
</dbReference>
<dbReference type="Pfam" id="PF21017">
    <property type="entry name" value="PHA01746"/>
    <property type="match status" value="1"/>
</dbReference>
<evidence type="ECO:0000313" key="3">
    <source>
        <dbReference type="EMBL" id="ALG96878.1"/>
    </source>
</evidence>
<evidence type="ECO:0000313" key="4">
    <source>
        <dbReference type="Proteomes" id="UP000202190"/>
    </source>
</evidence>
<dbReference type="Gene3D" id="3.30.720.60">
    <property type="match status" value="1"/>
</dbReference>
<accession>A0A0N9NY40</accession>
<keyword evidence="4" id="KW-1185">Reference proteome</keyword>
<dbReference type="Proteomes" id="UP000202190">
    <property type="component" value="Segment"/>
</dbReference>
<feature type="region of interest" description="Disordered" evidence="1">
    <location>
        <begin position="104"/>
        <end position="126"/>
    </location>
</feature>
<dbReference type="InterPro" id="IPR048991">
    <property type="entry name" value="PHA01746-like_dom"/>
</dbReference>
<reference evidence="3 4" key="1">
    <citation type="journal article" date="2015" name="Environ. Microbiol.">
        <title>Novel viral genomes identified from six metagenomes reveal wide distribution of archaeal viruses and high viral diversity in terrestrial hot springs.</title>
        <authorList>
            <person name="Gudbergsdottir S.R."/>
            <person name="Menzel P."/>
            <person name="Krogh A."/>
            <person name="Young M."/>
            <person name="Peng X."/>
        </authorList>
    </citation>
    <scope>NUCLEOTIDE SEQUENCE [LARGE SCALE GENOMIC DNA]</scope>
    <source>
        <strain evidence="3 4">ARV2</strain>
    </source>
</reference>
<dbReference type="KEGG" id="vg:26887629"/>
<proteinExistence type="predicted"/>
<dbReference type="OrthoDB" id="18504at10239"/>
<dbReference type="GeneID" id="26887629"/>
<evidence type="ECO:0000256" key="1">
    <source>
        <dbReference type="SAM" id="MobiDB-lite"/>
    </source>
</evidence>
<sequence length="126" mass="14390">MATLEEIFNELRDKAKQSGKPATRVLKIKGLKRLVIQLNAIPNGNSVRFSMTVHSQRNYKKQLGIVAGDADDFAIIAKFLQSHKDLLDKYVKFTVTNSNNEVEVDLGEENEEPKKERKKKNVEDEF</sequence>
<dbReference type="EMBL" id="KP282675">
    <property type="protein sequence ID" value="ALG96878.1"/>
    <property type="molecule type" value="Genomic_DNA"/>
</dbReference>
<evidence type="ECO:0000259" key="2">
    <source>
        <dbReference type="Pfam" id="PF21017"/>
    </source>
</evidence>